<feature type="non-terminal residue" evidence="1">
    <location>
        <position position="1"/>
    </location>
</feature>
<evidence type="ECO:0000313" key="2">
    <source>
        <dbReference type="Proteomes" id="UP000695562"/>
    </source>
</evidence>
<dbReference type="EMBL" id="AJWJ01000592">
    <property type="protein sequence ID" value="KAF2069804.1"/>
    <property type="molecule type" value="Genomic_DNA"/>
</dbReference>
<dbReference type="Proteomes" id="UP000695562">
    <property type="component" value="Unassembled WGS sequence"/>
</dbReference>
<dbReference type="PANTHER" id="PTHR38082">
    <property type="entry name" value="ENDOTOXIN_N DOMAIN-CONTAINING PROTEIN"/>
    <property type="match status" value="1"/>
</dbReference>
<dbReference type="AlphaFoldDB" id="A0A8J4PMC9"/>
<comment type="caution">
    <text evidence="1">The sequence shown here is derived from an EMBL/GenBank/DDBJ whole genome shotgun (WGS) entry which is preliminary data.</text>
</comment>
<reference evidence="1" key="1">
    <citation type="submission" date="2020-01" db="EMBL/GenBank/DDBJ databases">
        <title>Development of genomics and gene disruption for Polysphondylium violaceum indicates a role for the polyketide synthase stlB in stalk morphogenesis.</title>
        <authorList>
            <person name="Narita B."/>
            <person name="Kawabe Y."/>
            <person name="Kin K."/>
            <person name="Saito T."/>
            <person name="Gibbs R."/>
            <person name="Kuspa A."/>
            <person name="Muzny D."/>
            <person name="Queller D."/>
            <person name="Richards S."/>
            <person name="Strassman J."/>
            <person name="Sucgang R."/>
            <person name="Worley K."/>
            <person name="Schaap P."/>
        </authorList>
    </citation>
    <scope>NUCLEOTIDE SEQUENCE</scope>
    <source>
        <strain evidence="1">QSvi11</strain>
    </source>
</reference>
<organism evidence="1 2">
    <name type="scientific">Polysphondylium violaceum</name>
    <dbReference type="NCBI Taxonomy" id="133409"/>
    <lineage>
        <taxon>Eukaryota</taxon>
        <taxon>Amoebozoa</taxon>
        <taxon>Evosea</taxon>
        <taxon>Eumycetozoa</taxon>
        <taxon>Dictyostelia</taxon>
        <taxon>Dictyosteliales</taxon>
        <taxon>Dictyosteliaceae</taxon>
        <taxon>Polysphondylium</taxon>
    </lineage>
</organism>
<evidence type="ECO:0000313" key="1">
    <source>
        <dbReference type="EMBL" id="KAF2069804.1"/>
    </source>
</evidence>
<dbReference type="PANTHER" id="PTHR38082:SF2">
    <property type="entry name" value="PESTICIDAL CRYSTAL PROTEIN N-TERMINAL DOMAIN-CONTAINING PROTEIN"/>
    <property type="match status" value="1"/>
</dbReference>
<accession>A0A8J4PMC9</accession>
<name>A0A8J4PMC9_9MYCE</name>
<sequence length="366" mass="42267">DGFISLYQSSYQIAEFCKQQKNLNEFIDIYMQSVLLQSICINQLNTFWYQLDLEKSFVLGLGKDQISLRQHYHNLMVDCLKTINKPIYDNLNQDKEPLNKFYFDSAKTMLFSDMWLYSIPLIVAPLDKPRLPTTDIEYGVPILTIPTDAPGPFIYRIDGLNMLPKLGVDQYRPIPKLDPLTSCYGTFLNVENNIKIKLTTKRNIMVRIFGVYPKGVQHLKVGSSKLESVQQSVPCLPVMFKKPKSYESGLNQDEILEKQNQYLESNGATSGFSCVSKMLKNVQLCSIDISQENNSWSCIKFIEVIITDPSQQDIQEREANEKILNEKRKKAEEIYEKIIIEEEPVSDQEQKIVQEYESLMKNESSF</sequence>
<dbReference type="OrthoDB" id="22869at2759"/>
<protein>
    <submittedName>
        <fullName evidence="1">Uncharacterized protein</fullName>
    </submittedName>
</protein>
<proteinExistence type="predicted"/>
<gene>
    <name evidence="1" type="ORF">CYY_008873</name>
</gene>
<keyword evidence="2" id="KW-1185">Reference proteome</keyword>